<feature type="chain" id="PRO_5046567076" evidence="3">
    <location>
        <begin position="41"/>
        <end position="197"/>
    </location>
</feature>
<feature type="domain" description="Thioredoxin" evidence="4">
    <location>
        <begin position="54"/>
        <end position="197"/>
    </location>
</feature>
<proteinExistence type="predicted"/>
<evidence type="ECO:0000256" key="3">
    <source>
        <dbReference type="SAM" id="SignalP"/>
    </source>
</evidence>
<accession>A0ABZ1CJN4</accession>
<evidence type="ECO:0000313" key="5">
    <source>
        <dbReference type="EMBL" id="WRS39602.1"/>
    </source>
</evidence>
<dbReference type="PROSITE" id="PS00194">
    <property type="entry name" value="THIOREDOXIN_1"/>
    <property type="match status" value="1"/>
</dbReference>
<feature type="region of interest" description="Disordered" evidence="2">
    <location>
        <begin position="1"/>
        <end position="20"/>
    </location>
</feature>
<feature type="compositionally biased region" description="Low complexity" evidence="2">
    <location>
        <begin position="1"/>
        <end position="15"/>
    </location>
</feature>
<keyword evidence="6" id="KW-1185">Reference proteome</keyword>
<dbReference type="InterPro" id="IPR000866">
    <property type="entry name" value="AhpC/TSA"/>
</dbReference>
<sequence length="197" mass="21761">MASTTPASSRTSPARPRSRRLRTKALGLCAALCLALPARAALPLPELSHSLTALKPARPAPDFALPDLDGKLHRLSDYRGKVVLVNFWATWCPPCRREMPSMERLRQQLDGEPFAILAIDQEETPDNVFVFTGQLDPAPGFPILIDRTSEVAPAWGVLGLPTSFLVDPRGRIVYRGMGGRDFDHPAMVETIRRLLEK</sequence>
<dbReference type="Proteomes" id="UP001334732">
    <property type="component" value="Chromosome"/>
</dbReference>
<evidence type="ECO:0000259" key="4">
    <source>
        <dbReference type="PROSITE" id="PS51352"/>
    </source>
</evidence>
<dbReference type="Gene3D" id="3.40.30.10">
    <property type="entry name" value="Glutaredoxin"/>
    <property type="match status" value="1"/>
</dbReference>
<dbReference type="InterPro" id="IPR036249">
    <property type="entry name" value="Thioredoxin-like_sf"/>
</dbReference>
<gene>
    <name evidence="5" type="ORF">VA613_01665</name>
</gene>
<keyword evidence="1" id="KW-0676">Redox-active center</keyword>
<evidence type="ECO:0000256" key="1">
    <source>
        <dbReference type="ARBA" id="ARBA00023284"/>
    </source>
</evidence>
<dbReference type="Pfam" id="PF00578">
    <property type="entry name" value="AhpC-TSA"/>
    <property type="match status" value="1"/>
</dbReference>
<organism evidence="5 6">
    <name type="scientific">Thiobacillus sedimenti</name>
    <dbReference type="NCBI Taxonomy" id="3110231"/>
    <lineage>
        <taxon>Bacteria</taxon>
        <taxon>Pseudomonadati</taxon>
        <taxon>Pseudomonadota</taxon>
        <taxon>Betaproteobacteria</taxon>
        <taxon>Nitrosomonadales</taxon>
        <taxon>Thiobacillaceae</taxon>
        <taxon>Thiobacillus</taxon>
    </lineage>
</organism>
<dbReference type="PANTHER" id="PTHR42852:SF18">
    <property type="entry name" value="CHROMOSOME UNDETERMINED SCAFFOLD_47, WHOLE GENOME SHOTGUN SEQUENCE"/>
    <property type="match status" value="1"/>
</dbReference>
<dbReference type="InterPro" id="IPR017937">
    <property type="entry name" value="Thioredoxin_CS"/>
</dbReference>
<dbReference type="InterPro" id="IPR050553">
    <property type="entry name" value="Thioredoxin_ResA/DsbE_sf"/>
</dbReference>
<protein>
    <submittedName>
        <fullName evidence="5">TlpA disulfide reductase family protein</fullName>
    </submittedName>
</protein>
<keyword evidence="3" id="KW-0732">Signal</keyword>
<reference evidence="5 6" key="1">
    <citation type="submission" date="2023-12" db="EMBL/GenBank/DDBJ databases">
        <title>Thiobacillus sedimentum sp. nov., a chemolithoautotrophic sulfur-oxidizing bacterium isolated from freshwater sediment.</title>
        <authorList>
            <person name="Luo J."/>
            <person name="Dai C."/>
        </authorList>
    </citation>
    <scope>NUCLEOTIDE SEQUENCE [LARGE SCALE GENOMIC DNA]</scope>
    <source>
        <strain evidence="5 6">SCUT-2</strain>
    </source>
</reference>
<dbReference type="PANTHER" id="PTHR42852">
    <property type="entry name" value="THIOL:DISULFIDE INTERCHANGE PROTEIN DSBE"/>
    <property type="match status" value="1"/>
</dbReference>
<dbReference type="RefSeq" id="WP_324780133.1">
    <property type="nucleotide sequence ID" value="NZ_CP141769.1"/>
</dbReference>
<dbReference type="EMBL" id="CP141769">
    <property type="protein sequence ID" value="WRS39602.1"/>
    <property type="molecule type" value="Genomic_DNA"/>
</dbReference>
<name>A0ABZ1CJN4_9PROT</name>
<dbReference type="SUPFAM" id="SSF52833">
    <property type="entry name" value="Thioredoxin-like"/>
    <property type="match status" value="1"/>
</dbReference>
<evidence type="ECO:0000313" key="6">
    <source>
        <dbReference type="Proteomes" id="UP001334732"/>
    </source>
</evidence>
<dbReference type="CDD" id="cd02966">
    <property type="entry name" value="TlpA_like_family"/>
    <property type="match status" value="1"/>
</dbReference>
<evidence type="ECO:0000256" key="2">
    <source>
        <dbReference type="SAM" id="MobiDB-lite"/>
    </source>
</evidence>
<dbReference type="InterPro" id="IPR013766">
    <property type="entry name" value="Thioredoxin_domain"/>
</dbReference>
<dbReference type="PROSITE" id="PS51352">
    <property type="entry name" value="THIOREDOXIN_2"/>
    <property type="match status" value="1"/>
</dbReference>
<feature type="signal peptide" evidence="3">
    <location>
        <begin position="1"/>
        <end position="40"/>
    </location>
</feature>